<evidence type="ECO:0000313" key="3">
    <source>
        <dbReference type="EMBL" id="RNL52063.1"/>
    </source>
</evidence>
<keyword evidence="2" id="KW-0812">Transmembrane</keyword>
<organism evidence="3 4">
    <name type="scientific">Arthrobacter oryzae</name>
    <dbReference type="NCBI Taxonomy" id="409290"/>
    <lineage>
        <taxon>Bacteria</taxon>
        <taxon>Bacillati</taxon>
        <taxon>Actinomycetota</taxon>
        <taxon>Actinomycetes</taxon>
        <taxon>Micrococcales</taxon>
        <taxon>Micrococcaceae</taxon>
        <taxon>Arthrobacter</taxon>
    </lineage>
</organism>
<keyword evidence="2" id="KW-1133">Transmembrane helix</keyword>
<reference evidence="3 4" key="1">
    <citation type="submission" date="2018-10" db="EMBL/GenBank/DDBJ databases">
        <title>Genome sequencing of Arthrobacter oryzae TNB02.</title>
        <authorList>
            <person name="Cho Y.-J."/>
            <person name="Cho A."/>
            <person name="Kim O.-S."/>
        </authorList>
    </citation>
    <scope>NUCLEOTIDE SEQUENCE [LARGE SCALE GENOMIC DNA]</scope>
    <source>
        <strain evidence="3 4">TNB02</strain>
    </source>
</reference>
<dbReference type="PANTHER" id="PTHR38589">
    <property type="entry name" value="BLR0621 PROTEIN"/>
    <property type="match status" value="1"/>
</dbReference>
<comment type="caution">
    <text evidence="3">The sequence shown here is derived from an EMBL/GenBank/DDBJ whole genome shotgun (WGS) entry which is preliminary data.</text>
</comment>
<dbReference type="EMBL" id="RBED01000114">
    <property type="protein sequence ID" value="RNL52063.1"/>
    <property type="molecule type" value="Genomic_DNA"/>
</dbReference>
<accession>A0A3N0BSL3</accession>
<evidence type="ECO:0000256" key="1">
    <source>
        <dbReference type="SAM" id="MobiDB-lite"/>
    </source>
</evidence>
<protein>
    <recommendedName>
        <fullName evidence="5">L,D-peptidoglycan transpeptidase YkuD (ErfK/YbiS/YcfS/YnhG family)</fullName>
    </recommendedName>
</protein>
<dbReference type="RefSeq" id="WP_123256059.1">
    <property type="nucleotide sequence ID" value="NZ_RBED01000114.1"/>
</dbReference>
<evidence type="ECO:0000313" key="4">
    <source>
        <dbReference type="Proteomes" id="UP000273807"/>
    </source>
</evidence>
<dbReference type="PANTHER" id="PTHR38589:SF1">
    <property type="entry name" value="BLR0621 PROTEIN"/>
    <property type="match status" value="1"/>
</dbReference>
<proteinExistence type="predicted"/>
<dbReference type="AlphaFoldDB" id="A0A3N0BSL3"/>
<keyword evidence="2" id="KW-0472">Membrane</keyword>
<feature type="compositionally biased region" description="Low complexity" evidence="1">
    <location>
        <begin position="242"/>
        <end position="265"/>
    </location>
</feature>
<feature type="transmembrane region" description="Helical" evidence="2">
    <location>
        <begin position="288"/>
        <end position="309"/>
    </location>
</feature>
<name>A0A3N0BSL3_9MICC</name>
<evidence type="ECO:0008006" key="5">
    <source>
        <dbReference type="Google" id="ProtNLM"/>
    </source>
</evidence>
<keyword evidence="4" id="KW-1185">Reference proteome</keyword>
<dbReference type="Proteomes" id="UP000273807">
    <property type="component" value="Unassembled WGS sequence"/>
</dbReference>
<feature type="region of interest" description="Disordered" evidence="1">
    <location>
        <begin position="235"/>
        <end position="283"/>
    </location>
</feature>
<gene>
    <name evidence="3" type="ORF">D7003_14150</name>
</gene>
<sequence length="317" mass="31770">MALVAGFTALPTTARGATQETAPCAKLAAAEVSFPAGDANRVVFVTATDANQASVLITGCARDGPGYLQEWQVAGFIGAKGFAPAGTLGEGEFRSPTGSFSATEALGLADPGTTLAYHVINPRSRWGGPGSPSYNYYLEGGSPRDENLWYWANQGTYAQATVINYNRMPDSPAVPGADYAIFFGAGNRPSAGCVSTTLEIATRVVTTLSPGDRFIMGVVGDVFLPARPIPAAVPTAAPPAAEPTGVASSPAASSPAAGPVPSVTSTDAPSATEPEAQNPGQDAGGTDFVLAGILLVLAGLAAVAVVVVLGRAAASGG</sequence>
<dbReference type="OrthoDB" id="4853485at2"/>
<evidence type="ECO:0000256" key="2">
    <source>
        <dbReference type="SAM" id="Phobius"/>
    </source>
</evidence>